<feature type="binding site" evidence="9">
    <location>
        <position position="172"/>
    </location>
    <ligand>
        <name>2-oxoglutarate</name>
        <dbReference type="ChEBI" id="CHEBI:16810"/>
    </ligand>
</feature>
<dbReference type="InterPro" id="IPR027450">
    <property type="entry name" value="AlkB-like"/>
</dbReference>
<keyword evidence="12" id="KW-1185">Reference proteome</keyword>
<keyword evidence="2" id="KW-0479">Metal-binding</keyword>
<name>A0A5B8YKD2_9FLAO</name>
<feature type="binding site" evidence="9">
    <location>
        <begin position="45"/>
        <end position="47"/>
    </location>
    <ligand>
        <name>substrate</name>
    </ligand>
</feature>
<evidence type="ECO:0000256" key="4">
    <source>
        <dbReference type="ARBA" id="ARBA00022842"/>
    </source>
</evidence>
<dbReference type="SUPFAM" id="SSF51197">
    <property type="entry name" value="Clavaminate synthase-like"/>
    <property type="match status" value="1"/>
</dbReference>
<evidence type="ECO:0000256" key="2">
    <source>
        <dbReference type="ARBA" id="ARBA00022723"/>
    </source>
</evidence>
<reference evidence="11 12" key="1">
    <citation type="submission" date="2019-08" db="EMBL/GenBank/DDBJ databases">
        <title>Antarcticibacterium arcticum sp. nov., a bacterium isolated from marine sediment of the Canadian Beaufort Sea.</title>
        <authorList>
            <person name="Lee Y.M."/>
            <person name="Baek K."/>
            <person name="Lee D.-H."/>
            <person name="Shin S.C."/>
            <person name="Jin Y.K."/>
            <person name="Park Y."/>
        </authorList>
    </citation>
    <scope>NUCLEOTIDE SEQUENCE [LARGE SCALE GENOMIC DNA]</scope>
    <source>
        <strain evidence="11 12">PAMC 28998</strain>
    </source>
</reference>
<evidence type="ECO:0000256" key="1">
    <source>
        <dbReference type="ARBA" id="ARBA00001954"/>
    </source>
</evidence>
<dbReference type="OrthoDB" id="190276at2"/>
<dbReference type="GO" id="GO:0035516">
    <property type="term" value="F:broad specificity oxidative DNA demethylase activity"/>
    <property type="evidence" value="ECO:0007669"/>
    <property type="project" value="TreeGrafter"/>
</dbReference>
<keyword evidence="7" id="KW-0408">Iron</keyword>
<proteinExistence type="predicted"/>
<feature type="binding site" evidence="9">
    <location>
        <position position="102"/>
    </location>
    <ligand>
        <name>2-oxoglutarate</name>
        <dbReference type="ChEBI" id="CHEBI:16810"/>
    </ligand>
</feature>
<dbReference type="InterPro" id="IPR037151">
    <property type="entry name" value="AlkB-like_sf"/>
</dbReference>
<dbReference type="PANTHER" id="PTHR31573:SF1">
    <property type="entry name" value="DNA OXIDATIVE DEMETHYLASE ALKBH2"/>
    <property type="match status" value="1"/>
</dbReference>
<accession>A0A5B8YKD2</accession>
<dbReference type="InterPro" id="IPR005123">
    <property type="entry name" value="Oxoglu/Fe-dep_dioxygenase_dom"/>
</dbReference>
<dbReference type="Pfam" id="PF13532">
    <property type="entry name" value="2OG-FeII_Oxy_2"/>
    <property type="match status" value="1"/>
</dbReference>
<dbReference type="AlphaFoldDB" id="A0A5B8YKD2"/>
<sequence>MGTRLNLPDSDIIYFPNFLEKENADAYLDTLLENLNWQQHSIKIFGKTIPQPRLTALYAETETPYTYSGLTLLPKKFTCELLELKKELKKYTPTHFTHCLANLYRNGKDSMGLHSDNEKELGKDPVIASVSLGATRKFILKHRHDKDQKHEIALEHGSLLLMMGATQHFWKHELPKTKLVTEPRINLTFRKIISSVK</sequence>
<dbReference type="KEGG" id="anp:FK178_07815"/>
<gene>
    <name evidence="11" type="ORF">FK178_07815</name>
</gene>
<feature type="binding site" evidence="9">
    <location>
        <position position="114"/>
    </location>
    <ligand>
        <name>2-oxoglutarate</name>
        <dbReference type="ChEBI" id="CHEBI:16810"/>
    </ligand>
</feature>
<dbReference type="PANTHER" id="PTHR31573">
    <property type="entry name" value="ALPHA-KETOGLUTARATE-DEPENDENT DIOXYGENASE ALKB HOMOLOG 2"/>
    <property type="match status" value="1"/>
</dbReference>
<evidence type="ECO:0000256" key="8">
    <source>
        <dbReference type="ARBA" id="ARBA00023204"/>
    </source>
</evidence>
<evidence type="ECO:0000259" key="10">
    <source>
        <dbReference type="PROSITE" id="PS51471"/>
    </source>
</evidence>
<dbReference type="InterPro" id="IPR032852">
    <property type="entry name" value="ALKBH2"/>
</dbReference>
<feature type="binding site" evidence="9">
    <location>
        <position position="188"/>
    </location>
    <ligand>
        <name>2-oxoglutarate</name>
        <dbReference type="ChEBI" id="CHEBI:16810"/>
    </ligand>
</feature>
<keyword evidence="4" id="KW-0460">Magnesium</keyword>
<dbReference type="GO" id="GO:0008198">
    <property type="term" value="F:ferrous iron binding"/>
    <property type="evidence" value="ECO:0007669"/>
    <property type="project" value="TreeGrafter"/>
</dbReference>
<dbReference type="Gene3D" id="2.60.120.590">
    <property type="entry name" value="Alpha-ketoglutarate-dependent dioxygenase AlkB-like"/>
    <property type="match status" value="1"/>
</dbReference>
<feature type="binding site" evidence="9">
    <location>
        <position position="104"/>
    </location>
    <ligand>
        <name>2-oxoglutarate</name>
        <dbReference type="ChEBI" id="CHEBI:16810"/>
    </ligand>
</feature>
<dbReference type="EMBL" id="CP042476">
    <property type="protein sequence ID" value="QED37638.1"/>
    <property type="molecule type" value="Genomic_DNA"/>
</dbReference>
<evidence type="ECO:0000313" key="11">
    <source>
        <dbReference type="EMBL" id="QED37638.1"/>
    </source>
</evidence>
<comment type="cofactor">
    <cofactor evidence="1">
        <name>Fe(2+)</name>
        <dbReference type="ChEBI" id="CHEBI:29033"/>
    </cofactor>
</comment>
<evidence type="ECO:0000256" key="7">
    <source>
        <dbReference type="ARBA" id="ARBA00023004"/>
    </source>
</evidence>
<evidence type="ECO:0000256" key="9">
    <source>
        <dbReference type="PIRSR" id="PIRSR632852-1"/>
    </source>
</evidence>
<keyword evidence="3" id="KW-0227">DNA damage</keyword>
<feature type="binding site" evidence="9">
    <location>
        <begin position="65"/>
        <end position="67"/>
    </location>
    <ligand>
        <name>substrate</name>
    </ligand>
</feature>
<feature type="domain" description="Fe2OG dioxygenase" evidence="10">
    <location>
        <begin position="95"/>
        <end position="193"/>
    </location>
</feature>
<evidence type="ECO:0000313" key="12">
    <source>
        <dbReference type="Proteomes" id="UP000321954"/>
    </source>
</evidence>
<evidence type="ECO:0000256" key="5">
    <source>
        <dbReference type="ARBA" id="ARBA00022964"/>
    </source>
</evidence>
<protein>
    <submittedName>
        <fullName evidence="11">Alpha-ketoglutarate-dependent dioxygenase AlkB</fullName>
    </submittedName>
</protein>
<feature type="binding site" evidence="9">
    <location>
        <position position="184"/>
    </location>
    <ligand>
        <name>2-oxoglutarate</name>
        <dbReference type="ChEBI" id="CHEBI:16810"/>
    </ligand>
</feature>
<keyword evidence="5 11" id="KW-0223">Dioxygenase</keyword>
<dbReference type="GO" id="GO:0006307">
    <property type="term" value="P:DNA alkylation repair"/>
    <property type="evidence" value="ECO:0007669"/>
    <property type="project" value="TreeGrafter"/>
</dbReference>
<keyword evidence="8" id="KW-0234">DNA repair</keyword>
<dbReference type="FunFam" id="2.60.120.590:FF:000004">
    <property type="entry name" value="DNA oxidative demethylase ALKBH2"/>
    <property type="match status" value="1"/>
</dbReference>
<dbReference type="GO" id="GO:0051747">
    <property type="term" value="F:cytosine C-5 DNA demethylase activity"/>
    <property type="evidence" value="ECO:0007669"/>
    <property type="project" value="TreeGrafter"/>
</dbReference>
<dbReference type="PROSITE" id="PS51471">
    <property type="entry name" value="FE2OG_OXY"/>
    <property type="match status" value="1"/>
</dbReference>
<feature type="binding site" evidence="9">
    <location>
        <position position="190"/>
    </location>
    <ligand>
        <name>2-oxoglutarate</name>
        <dbReference type="ChEBI" id="CHEBI:16810"/>
    </ligand>
</feature>
<evidence type="ECO:0000256" key="3">
    <source>
        <dbReference type="ARBA" id="ARBA00022763"/>
    </source>
</evidence>
<dbReference type="RefSeq" id="WP_146833163.1">
    <property type="nucleotide sequence ID" value="NZ_CP042476.1"/>
</dbReference>
<dbReference type="Proteomes" id="UP000321954">
    <property type="component" value="Chromosome"/>
</dbReference>
<organism evidence="11 12">
    <name type="scientific">Antarcticibacterium arcticum</name>
    <dbReference type="NCBI Taxonomy" id="2585771"/>
    <lineage>
        <taxon>Bacteria</taxon>
        <taxon>Pseudomonadati</taxon>
        <taxon>Bacteroidota</taxon>
        <taxon>Flavobacteriia</taxon>
        <taxon>Flavobacteriales</taxon>
        <taxon>Flavobacteriaceae</taxon>
        <taxon>Antarcticibacterium</taxon>
    </lineage>
</organism>
<evidence type="ECO:0000256" key="6">
    <source>
        <dbReference type="ARBA" id="ARBA00023002"/>
    </source>
</evidence>
<keyword evidence="6" id="KW-0560">Oxidoreductase</keyword>